<dbReference type="Pfam" id="PF00239">
    <property type="entry name" value="Resolvase"/>
    <property type="match status" value="1"/>
</dbReference>
<dbReference type="InterPro" id="IPR006119">
    <property type="entry name" value="Resolv_N"/>
</dbReference>
<dbReference type="SMART" id="SM00857">
    <property type="entry name" value="Resolvase"/>
    <property type="match status" value="1"/>
</dbReference>
<evidence type="ECO:0000259" key="1">
    <source>
        <dbReference type="PROSITE" id="PS51736"/>
    </source>
</evidence>
<dbReference type="Gene3D" id="3.40.50.1390">
    <property type="entry name" value="Resolvase, N-terminal catalytic domain"/>
    <property type="match status" value="1"/>
</dbReference>
<proteinExistence type="predicted"/>
<evidence type="ECO:0000313" key="4">
    <source>
        <dbReference type="Proteomes" id="UP001315278"/>
    </source>
</evidence>
<comment type="caution">
    <text evidence="3">The sequence shown here is derived from an EMBL/GenBank/DDBJ whole genome shotgun (WGS) entry which is preliminary data.</text>
</comment>
<dbReference type="InterPro" id="IPR038109">
    <property type="entry name" value="DNA_bind_recomb_sf"/>
</dbReference>
<name>A0ABS5FMJ4_9BRAD</name>
<organism evidence="3 4">
    <name type="scientific">Bradyrhizobium jicamae</name>
    <dbReference type="NCBI Taxonomy" id="280332"/>
    <lineage>
        <taxon>Bacteria</taxon>
        <taxon>Pseudomonadati</taxon>
        <taxon>Pseudomonadota</taxon>
        <taxon>Alphaproteobacteria</taxon>
        <taxon>Hyphomicrobiales</taxon>
        <taxon>Nitrobacteraceae</taxon>
        <taxon>Bradyrhizobium</taxon>
    </lineage>
</organism>
<dbReference type="InterPro" id="IPR050639">
    <property type="entry name" value="SSR_resolvase"/>
</dbReference>
<dbReference type="PANTHER" id="PTHR30461">
    <property type="entry name" value="DNA-INVERTASE FROM LAMBDOID PROPHAGE"/>
    <property type="match status" value="1"/>
</dbReference>
<dbReference type="Gene3D" id="3.90.1750.20">
    <property type="entry name" value="Putative Large Serine Recombinase, Chain B, Domain 2"/>
    <property type="match status" value="1"/>
</dbReference>
<keyword evidence="4" id="KW-1185">Reference proteome</keyword>
<dbReference type="Pfam" id="PF07508">
    <property type="entry name" value="Recombinase"/>
    <property type="match status" value="1"/>
</dbReference>
<protein>
    <submittedName>
        <fullName evidence="3">Recombinase family protein</fullName>
    </submittedName>
</protein>
<feature type="domain" description="Recombinase" evidence="2">
    <location>
        <begin position="200"/>
        <end position="323"/>
    </location>
</feature>
<dbReference type="InterPro" id="IPR011109">
    <property type="entry name" value="DNA_bind_recombinase_dom"/>
</dbReference>
<dbReference type="PROSITE" id="PS51736">
    <property type="entry name" value="RECOMBINASES_3"/>
    <property type="match status" value="1"/>
</dbReference>
<evidence type="ECO:0000259" key="2">
    <source>
        <dbReference type="PROSITE" id="PS51737"/>
    </source>
</evidence>
<dbReference type="RefSeq" id="WP_212493531.1">
    <property type="nucleotide sequence ID" value="NZ_JAFCJH010000022.1"/>
</dbReference>
<dbReference type="InterPro" id="IPR036162">
    <property type="entry name" value="Resolvase-like_N_sf"/>
</dbReference>
<gene>
    <name evidence="3" type="ORF">JQ615_21575</name>
</gene>
<feature type="domain" description="Resolvase/invertase-type recombinase catalytic" evidence="1">
    <location>
        <begin position="20"/>
        <end position="176"/>
    </location>
</feature>
<sequence>MANALIIHKDRLPADQKKKLAAQYVRMSTDHQRYSIENQAAAIAAYAQTNGLTIVHTYRDEGISGLRIKNRMGLRRLIEDVQSGCAAFGHLLVYDVSRWGRFQDIDESAHYEFICKQGGIKIAYCAEQFDNDGSLVSSIVKNIKRVMAAEFSRELGVKVHAGCCRMAGLGYKMGGGIGYGLERLAVDHRLQLKGILKPGERKFLTTDHVRILPGSDEQKTEIRQIFDKFVKGSSQAEIIRDLNRRGVPSKNGLPWNSNKMCALLRNEAYIGNMVWNRYSHKLGGKRAKNPKEHWIRSEGCIEPIVDRETFLLANKILNESRVYVSEEEMLRRLRKVLAKEGSLSTRIIDSAPGLPSSSTYVKHFGTLQGAYRLIGYTGSEYLNRLDAGRPWIDLSLRHAAQLREEFEKRGKHVTFDSTSRCLRINDAVSVGFDVAKWRKYVGRRVRWSLVRRVRPTEGWVVAMRLVEGNTSVLDYVLVPATSFTYRLLWLSEHNLKRYKVLVFQTFDELARSLVRRVSAKSKVAARSKL</sequence>
<accession>A0ABS5FMJ4</accession>
<evidence type="ECO:0000313" key="3">
    <source>
        <dbReference type="EMBL" id="MBR0797984.1"/>
    </source>
</evidence>
<dbReference type="EMBL" id="JAFCJH010000022">
    <property type="protein sequence ID" value="MBR0797984.1"/>
    <property type="molecule type" value="Genomic_DNA"/>
</dbReference>
<dbReference type="PANTHER" id="PTHR30461:SF23">
    <property type="entry name" value="DNA RECOMBINASE-RELATED"/>
    <property type="match status" value="1"/>
</dbReference>
<dbReference type="CDD" id="cd00338">
    <property type="entry name" value="Ser_Recombinase"/>
    <property type="match status" value="1"/>
</dbReference>
<dbReference type="SUPFAM" id="SSF53041">
    <property type="entry name" value="Resolvase-like"/>
    <property type="match status" value="1"/>
</dbReference>
<dbReference type="PROSITE" id="PS51737">
    <property type="entry name" value="RECOMBINASE_DNA_BIND"/>
    <property type="match status" value="1"/>
</dbReference>
<reference evidence="4" key="1">
    <citation type="journal article" date="2021" name="ISME J.">
        <title>Evolutionary origin and ecological implication of a unique nif island in free-living Bradyrhizobium lineages.</title>
        <authorList>
            <person name="Tao J."/>
        </authorList>
    </citation>
    <scope>NUCLEOTIDE SEQUENCE [LARGE SCALE GENOMIC DNA]</scope>
    <source>
        <strain evidence="4">SZCCT0434</strain>
    </source>
</reference>
<dbReference type="Proteomes" id="UP001315278">
    <property type="component" value="Unassembled WGS sequence"/>
</dbReference>